<organism evidence="2">
    <name type="scientific">Micromonas pusilla (strain CCMP1545)</name>
    <name type="common">Picoplanktonic green alga</name>
    <dbReference type="NCBI Taxonomy" id="564608"/>
    <lineage>
        <taxon>Eukaryota</taxon>
        <taxon>Viridiplantae</taxon>
        <taxon>Chlorophyta</taxon>
        <taxon>Mamiellophyceae</taxon>
        <taxon>Mamiellales</taxon>
        <taxon>Mamiellaceae</taxon>
        <taxon>Micromonas</taxon>
    </lineage>
</organism>
<keyword evidence="2" id="KW-1185">Reference proteome</keyword>
<dbReference type="InterPro" id="IPR011990">
    <property type="entry name" value="TPR-like_helical_dom_sf"/>
</dbReference>
<dbReference type="KEGG" id="mpp:MICPUCDRAFT_55519"/>
<protein>
    <submittedName>
        <fullName evidence="1">Predicted protein</fullName>
    </submittedName>
</protein>
<evidence type="ECO:0000313" key="1">
    <source>
        <dbReference type="EMBL" id="EEH59848.1"/>
    </source>
</evidence>
<dbReference type="RefSeq" id="XP_003056472.1">
    <property type="nucleotide sequence ID" value="XM_003056426.1"/>
</dbReference>
<sequence length="108" mass="12300">MEEAAKFDDARALYERALELMRVSKGESSVGYAVILSNMACLLRTETRYDEALQLFGEALVVIENSSDLTEDARYEMLETMRANALQTEAWQNEEELEILEFRATGHS</sequence>
<dbReference type="EMBL" id="GG663736">
    <property type="protein sequence ID" value="EEH59848.1"/>
    <property type="molecule type" value="Genomic_DNA"/>
</dbReference>
<accession>C1MKZ7</accession>
<dbReference type="AlphaFoldDB" id="C1MKZ7"/>
<dbReference type="Proteomes" id="UP000001876">
    <property type="component" value="Unassembled WGS sequence"/>
</dbReference>
<dbReference type="SUPFAM" id="SSF48452">
    <property type="entry name" value="TPR-like"/>
    <property type="match status" value="1"/>
</dbReference>
<name>C1MKZ7_MICPC</name>
<proteinExistence type="predicted"/>
<dbReference type="Gene3D" id="1.25.40.10">
    <property type="entry name" value="Tetratricopeptide repeat domain"/>
    <property type="match status" value="1"/>
</dbReference>
<dbReference type="GeneID" id="9681381"/>
<gene>
    <name evidence="1" type="ORF">MICPUCDRAFT_55519</name>
</gene>
<dbReference type="OrthoDB" id="1658288at2759"/>
<dbReference type="Pfam" id="PF13424">
    <property type="entry name" value="TPR_12"/>
    <property type="match status" value="1"/>
</dbReference>
<evidence type="ECO:0000313" key="2">
    <source>
        <dbReference type="Proteomes" id="UP000001876"/>
    </source>
</evidence>
<reference evidence="1 2" key="1">
    <citation type="journal article" date="2009" name="Science">
        <title>Green evolution and dynamic adaptations revealed by genomes of the marine picoeukaryotes Micromonas.</title>
        <authorList>
            <person name="Worden A.Z."/>
            <person name="Lee J.H."/>
            <person name="Mock T."/>
            <person name="Rouze P."/>
            <person name="Simmons M.P."/>
            <person name="Aerts A.L."/>
            <person name="Allen A.E."/>
            <person name="Cuvelier M.L."/>
            <person name="Derelle E."/>
            <person name="Everett M.V."/>
            <person name="Foulon E."/>
            <person name="Grimwood J."/>
            <person name="Gundlach H."/>
            <person name="Henrissat B."/>
            <person name="Napoli C."/>
            <person name="McDonald S.M."/>
            <person name="Parker M.S."/>
            <person name="Rombauts S."/>
            <person name="Salamov A."/>
            <person name="Von Dassow P."/>
            <person name="Badger J.H."/>
            <person name="Coutinho P.M."/>
            <person name="Demir E."/>
            <person name="Dubchak I."/>
            <person name="Gentemann C."/>
            <person name="Eikrem W."/>
            <person name="Gready J.E."/>
            <person name="John U."/>
            <person name="Lanier W."/>
            <person name="Lindquist E.A."/>
            <person name="Lucas S."/>
            <person name="Mayer K.F."/>
            <person name="Moreau H."/>
            <person name="Not F."/>
            <person name="Otillar R."/>
            <person name="Panaud O."/>
            <person name="Pangilinan J."/>
            <person name="Paulsen I."/>
            <person name="Piegu B."/>
            <person name="Poliakov A."/>
            <person name="Robbens S."/>
            <person name="Schmutz J."/>
            <person name="Toulza E."/>
            <person name="Wyss T."/>
            <person name="Zelensky A."/>
            <person name="Zhou K."/>
            <person name="Armbrust E.V."/>
            <person name="Bhattacharya D."/>
            <person name="Goodenough U.W."/>
            <person name="Van de Peer Y."/>
            <person name="Grigoriev I.V."/>
        </authorList>
    </citation>
    <scope>NUCLEOTIDE SEQUENCE [LARGE SCALE GENOMIC DNA]</scope>
    <source>
        <strain evidence="1 2">CCMP1545</strain>
    </source>
</reference>